<evidence type="ECO:0000256" key="6">
    <source>
        <dbReference type="SAM" id="MobiDB-lite"/>
    </source>
</evidence>
<keyword evidence="5 7" id="KW-0472">Membrane</keyword>
<dbReference type="GO" id="GO:0022857">
    <property type="term" value="F:transmembrane transporter activity"/>
    <property type="evidence" value="ECO:0007669"/>
    <property type="project" value="InterPro"/>
</dbReference>
<feature type="transmembrane region" description="Helical" evidence="7">
    <location>
        <begin position="452"/>
        <end position="472"/>
    </location>
</feature>
<comment type="caution">
    <text evidence="9">The sequence shown here is derived from an EMBL/GenBank/DDBJ whole genome shotgun (WGS) entry which is preliminary data.</text>
</comment>
<feature type="transmembrane region" description="Helical" evidence="7">
    <location>
        <begin position="93"/>
        <end position="113"/>
    </location>
</feature>
<gene>
    <name evidence="9" type="ORF">PVAR5_0458</name>
</gene>
<feature type="transmembrane region" description="Helical" evidence="7">
    <location>
        <begin position="149"/>
        <end position="170"/>
    </location>
</feature>
<keyword evidence="4 7" id="KW-1133">Transmembrane helix</keyword>
<feature type="transmembrane region" description="Helical" evidence="7">
    <location>
        <begin position="182"/>
        <end position="206"/>
    </location>
</feature>
<evidence type="ECO:0000256" key="5">
    <source>
        <dbReference type="ARBA" id="ARBA00023136"/>
    </source>
</evidence>
<dbReference type="InterPro" id="IPR011701">
    <property type="entry name" value="MFS"/>
</dbReference>
<reference evidence="10" key="1">
    <citation type="journal article" date="2014" name="Genome Announc.">
        <title>Draft genome sequence of the formaldehyde-resistant fungus Byssochlamys spectabilis No. 5 (anamorph Paecilomyces variotii No. 5) (NBRC109023).</title>
        <authorList>
            <person name="Oka T."/>
            <person name="Ekino K."/>
            <person name="Fukuda K."/>
            <person name="Nomura Y."/>
        </authorList>
    </citation>
    <scope>NUCLEOTIDE SEQUENCE [LARGE SCALE GENOMIC DNA]</scope>
    <source>
        <strain evidence="10">No. 5 / NBRC 109023</strain>
    </source>
</reference>
<evidence type="ECO:0000313" key="10">
    <source>
        <dbReference type="Proteomes" id="UP000018001"/>
    </source>
</evidence>
<dbReference type="AlphaFoldDB" id="V5FQL3"/>
<dbReference type="SUPFAM" id="SSF103473">
    <property type="entry name" value="MFS general substrate transporter"/>
    <property type="match status" value="1"/>
</dbReference>
<feature type="region of interest" description="Disordered" evidence="6">
    <location>
        <begin position="21"/>
        <end position="45"/>
    </location>
</feature>
<dbReference type="EMBL" id="BAUL01000008">
    <property type="protein sequence ID" value="GAD91876.1"/>
    <property type="molecule type" value="Genomic_DNA"/>
</dbReference>
<dbReference type="PROSITE" id="PS50850">
    <property type="entry name" value="MFS"/>
    <property type="match status" value="1"/>
</dbReference>
<feature type="transmembrane region" description="Helical" evidence="7">
    <location>
        <begin position="281"/>
        <end position="303"/>
    </location>
</feature>
<evidence type="ECO:0000313" key="9">
    <source>
        <dbReference type="EMBL" id="GAD91876.1"/>
    </source>
</evidence>
<proteinExistence type="predicted"/>
<feature type="transmembrane region" description="Helical" evidence="7">
    <location>
        <begin position="125"/>
        <end position="143"/>
    </location>
</feature>
<dbReference type="PANTHER" id="PTHR23504:SF3">
    <property type="entry name" value="MAJOR FACILITATOR SUPERFAMILY (MFS) PROFILE DOMAIN-CONTAINING PROTEIN"/>
    <property type="match status" value="1"/>
</dbReference>
<feature type="transmembrane region" description="Helical" evidence="7">
    <location>
        <begin position="349"/>
        <end position="371"/>
    </location>
</feature>
<accession>V5FQL3</accession>
<organism evidence="9 10">
    <name type="scientific">Byssochlamys spectabilis (strain No. 5 / NBRC 109023)</name>
    <name type="common">Paecilomyces variotii</name>
    <dbReference type="NCBI Taxonomy" id="1356009"/>
    <lineage>
        <taxon>Eukaryota</taxon>
        <taxon>Fungi</taxon>
        <taxon>Dikarya</taxon>
        <taxon>Ascomycota</taxon>
        <taxon>Pezizomycotina</taxon>
        <taxon>Eurotiomycetes</taxon>
        <taxon>Eurotiomycetidae</taxon>
        <taxon>Eurotiales</taxon>
        <taxon>Thermoascaceae</taxon>
        <taxon>Paecilomyces</taxon>
    </lineage>
</organism>
<dbReference type="GO" id="GO:0016020">
    <property type="term" value="C:membrane"/>
    <property type="evidence" value="ECO:0007669"/>
    <property type="project" value="UniProtKB-SubCell"/>
</dbReference>
<dbReference type="InParanoid" id="V5FQL3"/>
<evidence type="ECO:0000259" key="8">
    <source>
        <dbReference type="PROSITE" id="PS50850"/>
    </source>
</evidence>
<sequence length="491" mass="53359">MTSSTIANEEHVTTVDEVTPLLPSSGQVSADNDNEAAQNASNLGDEDKPLPVGQIVLLCYVRLLEPFTFFSIFPFVNQMIWETGTVKEVDVGFYSGLIESLFSFTQMLFMIPWGRAADRFGRKPVLVFSLAGLSISATMFGLSKTVWQMVFARCAAGVFSGTIVAVRAMISENSTPKTQARAFSYFAFANNLGIFLGPLIGGALVHPEKQYPSLFGGNKFVENNPYALPTFVTGAIGVSAFLVAIFFIKETLHLKGDPEAAKAEQKSIPELLKWPGVAMVLYVYFHVLFMGLGYTAILPVFYFTSPKLGGFGFSPSQISLFMALAGFSQSLWILAIFPPLHRRIGTGNLLRICTVAFAFFFAINPLCNMLLRWEFITAFWVVAITSLSIGSGVAMIYTCIQLAVNDISPSHTTLGTLNAVALALGSGIRAVAPALFSSLFATGVREQILAGYLPWLILIILALLLAVIMRWFPEKADGRVKPAAADQEEAA</sequence>
<evidence type="ECO:0000256" key="2">
    <source>
        <dbReference type="ARBA" id="ARBA00022448"/>
    </source>
</evidence>
<comment type="subcellular location">
    <subcellularLocation>
        <location evidence="1">Membrane</location>
        <topology evidence="1">Multi-pass membrane protein</topology>
    </subcellularLocation>
</comment>
<feature type="transmembrane region" description="Helical" evidence="7">
    <location>
        <begin position="412"/>
        <end position="432"/>
    </location>
</feature>
<keyword evidence="3 7" id="KW-0812">Transmembrane</keyword>
<dbReference type="InterPro" id="IPR036259">
    <property type="entry name" value="MFS_trans_sf"/>
</dbReference>
<evidence type="ECO:0000256" key="1">
    <source>
        <dbReference type="ARBA" id="ARBA00004141"/>
    </source>
</evidence>
<feature type="transmembrane region" description="Helical" evidence="7">
    <location>
        <begin position="318"/>
        <end position="337"/>
    </location>
</feature>
<keyword evidence="10" id="KW-1185">Reference proteome</keyword>
<evidence type="ECO:0000256" key="3">
    <source>
        <dbReference type="ARBA" id="ARBA00022692"/>
    </source>
</evidence>
<dbReference type="PANTHER" id="PTHR23504">
    <property type="entry name" value="MAJOR FACILITATOR SUPERFAMILY DOMAIN-CONTAINING PROTEIN 10"/>
    <property type="match status" value="1"/>
</dbReference>
<feature type="compositionally biased region" description="Polar residues" evidence="6">
    <location>
        <begin position="22"/>
        <end position="42"/>
    </location>
</feature>
<feature type="transmembrane region" description="Helical" evidence="7">
    <location>
        <begin position="55"/>
        <end position="73"/>
    </location>
</feature>
<dbReference type="InterPro" id="IPR001958">
    <property type="entry name" value="Tet-R_TetA/multi-R_MdtG-like"/>
</dbReference>
<dbReference type="CDD" id="cd17330">
    <property type="entry name" value="MFS_SLC46_TetA_like"/>
    <property type="match status" value="1"/>
</dbReference>
<dbReference type="InterPro" id="IPR020846">
    <property type="entry name" value="MFS_dom"/>
</dbReference>
<protein>
    <recommendedName>
        <fullName evidence="8">Major facilitator superfamily (MFS) profile domain-containing protein</fullName>
    </recommendedName>
</protein>
<dbReference type="Gene3D" id="1.20.1250.20">
    <property type="entry name" value="MFS general substrate transporter like domains"/>
    <property type="match status" value="1"/>
</dbReference>
<dbReference type="Pfam" id="PF07690">
    <property type="entry name" value="MFS_1"/>
    <property type="match status" value="1"/>
</dbReference>
<keyword evidence="2" id="KW-0813">Transport</keyword>
<evidence type="ECO:0000256" key="4">
    <source>
        <dbReference type="ARBA" id="ARBA00022989"/>
    </source>
</evidence>
<feature type="transmembrane region" description="Helical" evidence="7">
    <location>
        <begin position="377"/>
        <end position="400"/>
    </location>
</feature>
<feature type="transmembrane region" description="Helical" evidence="7">
    <location>
        <begin position="226"/>
        <end position="248"/>
    </location>
</feature>
<dbReference type="Proteomes" id="UP000018001">
    <property type="component" value="Unassembled WGS sequence"/>
</dbReference>
<name>V5FQL3_BYSSN</name>
<feature type="domain" description="Major facilitator superfamily (MFS) profile" evidence="8">
    <location>
        <begin position="54"/>
        <end position="477"/>
    </location>
</feature>
<dbReference type="OrthoDB" id="419616at2759"/>
<dbReference type="HOGENOM" id="CLU_001265_54_6_1"/>
<dbReference type="eggNOG" id="KOG2615">
    <property type="taxonomic scope" value="Eukaryota"/>
</dbReference>
<dbReference type="PRINTS" id="PR01035">
    <property type="entry name" value="TCRTETA"/>
</dbReference>
<evidence type="ECO:0000256" key="7">
    <source>
        <dbReference type="SAM" id="Phobius"/>
    </source>
</evidence>